<evidence type="ECO:0000256" key="2">
    <source>
        <dbReference type="ARBA" id="ARBA00022692"/>
    </source>
</evidence>
<feature type="transmembrane region" description="Helical" evidence="6">
    <location>
        <begin position="65"/>
        <end position="87"/>
    </location>
</feature>
<sequence>MVNYYEDMASVKQMCQTCSLLFRWQGSIYKILWRQVLMYFVTYIALGLMYKLALNEEDQRTFEKIALCCAKYADSIPVVLFLGFFTGTVMQRWWAVYAAIPGTGKIITLATFYMQKNNPQTSKWLRTLTRYLILAWMLTMRTTCRPLRNKYPSLESMQRAGFLLQHEAKILSLDEEKNHKWSLRVVNWALILVRQARDEGYFDNPSDATRLLDPIVAFKKSCSIVLKYQITAIPLSFVQAVTLTVQIFGLVSLMGKQFVDFPTKLLVIDCYLPILPAMQYLAYLSWLKLGEVAVNPFGEDDDDFDIIGLFENHVELAGDLLKLFELDQNNPVKESLEQMNSTLFKLNENTDRKPEITNEALSTSEEIPFMECNPLPQMSVPLLECGLLFYRGTAD</sequence>
<keyword evidence="8" id="KW-1185">Reference proteome</keyword>
<comment type="similarity">
    <text evidence="5 6">Belongs to the anion channel-forming bestrophin (TC 1.A.46) family. Calcium-sensitive chloride channel subfamily.</text>
</comment>
<protein>
    <recommendedName>
        <fullName evidence="6">Bestrophin homolog</fullName>
    </recommendedName>
</protein>
<dbReference type="InterPro" id="IPR000615">
    <property type="entry name" value="Bestrophin"/>
</dbReference>
<dbReference type="PANTHER" id="PTHR10736">
    <property type="entry name" value="BESTROPHIN"/>
    <property type="match status" value="1"/>
</dbReference>
<evidence type="ECO:0000256" key="1">
    <source>
        <dbReference type="ARBA" id="ARBA00004370"/>
    </source>
</evidence>
<evidence type="ECO:0000256" key="5">
    <source>
        <dbReference type="ARBA" id="ARBA00034769"/>
    </source>
</evidence>
<keyword evidence="4 6" id="KW-0472">Membrane</keyword>
<evidence type="ECO:0000256" key="3">
    <source>
        <dbReference type="ARBA" id="ARBA00022989"/>
    </source>
</evidence>
<comment type="subcellular location">
    <subcellularLocation>
        <location evidence="6">Cell membrane</location>
        <topology evidence="6">Multi-pass membrane protein</topology>
    </subcellularLocation>
    <subcellularLocation>
        <location evidence="1">Membrane</location>
    </subcellularLocation>
</comment>
<dbReference type="AlphaFoldDB" id="A0AAD5KNW9"/>
<evidence type="ECO:0000256" key="4">
    <source>
        <dbReference type="ARBA" id="ARBA00023136"/>
    </source>
</evidence>
<feature type="transmembrane region" description="Helical" evidence="6">
    <location>
        <begin position="31"/>
        <end position="53"/>
    </location>
</feature>
<dbReference type="GO" id="GO:0005886">
    <property type="term" value="C:plasma membrane"/>
    <property type="evidence" value="ECO:0007669"/>
    <property type="project" value="UniProtKB-SubCell"/>
</dbReference>
<evidence type="ECO:0000256" key="6">
    <source>
        <dbReference type="RuleBase" id="RU363126"/>
    </source>
</evidence>
<feature type="transmembrane region" description="Helical" evidence="6">
    <location>
        <begin position="93"/>
        <end position="112"/>
    </location>
</feature>
<name>A0AAD5KNW9_9CRUS</name>
<dbReference type="GO" id="GO:0034707">
    <property type="term" value="C:chloride channel complex"/>
    <property type="evidence" value="ECO:0007669"/>
    <property type="project" value="UniProtKB-KW"/>
</dbReference>
<keyword evidence="6" id="KW-0406">Ion transport</keyword>
<gene>
    <name evidence="7" type="ORF">GHT06_016812</name>
</gene>
<dbReference type="GO" id="GO:0005254">
    <property type="term" value="F:chloride channel activity"/>
    <property type="evidence" value="ECO:0007669"/>
    <property type="project" value="UniProtKB-KW"/>
</dbReference>
<dbReference type="InterPro" id="IPR021134">
    <property type="entry name" value="Bestrophin-like"/>
</dbReference>
<comment type="function">
    <text evidence="6">Forms chloride channels.</text>
</comment>
<keyword evidence="6" id="KW-0868">Chloride</keyword>
<dbReference type="Proteomes" id="UP000820818">
    <property type="component" value="Linkage Group LG6"/>
</dbReference>
<dbReference type="EMBL" id="WJBH02000006">
    <property type="protein sequence ID" value="KAI9557016.1"/>
    <property type="molecule type" value="Genomic_DNA"/>
</dbReference>
<evidence type="ECO:0000313" key="7">
    <source>
        <dbReference type="EMBL" id="KAI9557016.1"/>
    </source>
</evidence>
<proteinExistence type="inferred from homology"/>
<organism evidence="7 8">
    <name type="scientific">Daphnia sinensis</name>
    <dbReference type="NCBI Taxonomy" id="1820382"/>
    <lineage>
        <taxon>Eukaryota</taxon>
        <taxon>Metazoa</taxon>
        <taxon>Ecdysozoa</taxon>
        <taxon>Arthropoda</taxon>
        <taxon>Crustacea</taxon>
        <taxon>Branchiopoda</taxon>
        <taxon>Diplostraca</taxon>
        <taxon>Cladocera</taxon>
        <taxon>Anomopoda</taxon>
        <taxon>Daphniidae</taxon>
        <taxon>Daphnia</taxon>
        <taxon>Daphnia similis group</taxon>
    </lineage>
</organism>
<comment type="caution">
    <text evidence="7">The sequence shown here is derived from an EMBL/GenBank/DDBJ whole genome shotgun (WGS) entry which is preliminary data.</text>
</comment>
<dbReference type="Pfam" id="PF01062">
    <property type="entry name" value="Bestrophin"/>
    <property type="match status" value="1"/>
</dbReference>
<keyword evidence="2 6" id="KW-0812">Transmembrane</keyword>
<keyword evidence="3 6" id="KW-1133">Transmembrane helix</keyword>
<keyword evidence="6" id="KW-1003">Cell membrane</keyword>
<dbReference type="PANTHER" id="PTHR10736:SF0">
    <property type="entry name" value="BESTROPHIN HOMOLOG"/>
    <property type="match status" value="1"/>
</dbReference>
<keyword evidence="6" id="KW-0869">Chloride channel</keyword>
<reference evidence="7 8" key="1">
    <citation type="submission" date="2022-05" db="EMBL/GenBank/DDBJ databases">
        <title>A multi-omics perspective on studying reproductive biology in Daphnia sinensis.</title>
        <authorList>
            <person name="Jia J."/>
        </authorList>
    </citation>
    <scope>NUCLEOTIDE SEQUENCE [LARGE SCALE GENOMIC DNA]</scope>
    <source>
        <strain evidence="7 8">WSL</strain>
    </source>
</reference>
<accession>A0AAD5KNW9</accession>
<keyword evidence="6" id="KW-0407">Ion channel</keyword>
<keyword evidence="6" id="KW-0813">Transport</keyword>
<evidence type="ECO:0000313" key="8">
    <source>
        <dbReference type="Proteomes" id="UP000820818"/>
    </source>
</evidence>